<keyword evidence="1" id="KW-0732">Signal</keyword>
<organism evidence="2 3">
    <name type="scientific">Senna tora</name>
    <dbReference type="NCBI Taxonomy" id="362788"/>
    <lineage>
        <taxon>Eukaryota</taxon>
        <taxon>Viridiplantae</taxon>
        <taxon>Streptophyta</taxon>
        <taxon>Embryophyta</taxon>
        <taxon>Tracheophyta</taxon>
        <taxon>Spermatophyta</taxon>
        <taxon>Magnoliopsida</taxon>
        <taxon>eudicotyledons</taxon>
        <taxon>Gunneridae</taxon>
        <taxon>Pentapetalae</taxon>
        <taxon>rosids</taxon>
        <taxon>fabids</taxon>
        <taxon>Fabales</taxon>
        <taxon>Fabaceae</taxon>
        <taxon>Caesalpinioideae</taxon>
        <taxon>Cassia clade</taxon>
        <taxon>Senna</taxon>
    </lineage>
</organism>
<dbReference type="AlphaFoldDB" id="A0A834WCG4"/>
<dbReference type="Proteomes" id="UP000634136">
    <property type="component" value="Unassembled WGS sequence"/>
</dbReference>
<protein>
    <submittedName>
        <fullName evidence="2">Carnosine N-methyltransferase-like</fullName>
    </submittedName>
</protein>
<keyword evidence="2" id="KW-0808">Transferase</keyword>
<accession>A0A834WCG4</accession>
<comment type="caution">
    <text evidence="2">The sequence shown here is derived from an EMBL/GenBank/DDBJ whole genome shotgun (WGS) entry which is preliminary data.</text>
</comment>
<keyword evidence="2" id="KW-0489">Methyltransferase</keyword>
<evidence type="ECO:0000256" key="1">
    <source>
        <dbReference type="SAM" id="SignalP"/>
    </source>
</evidence>
<sequence>MSMAKLKILWLLAHGSTVGNYVGNLGITTNMHIELEGICQGLTSAIALDVHNVNLEADYPINNDGDCPTHPWLQCSHGGH</sequence>
<feature type="chain" id="PRO_5032276897" evidence="1">
    <location>
        <begin position="20"/>
        <end position="80"/>
    </location>
</feature>
<gene>
    <name evidence="2" type="ORF">G2W53_031386</name>
</gene>
<dbReference type="GO" id="GO:0008168">
    <property type="term" value="F:methyltransferase activity"/>
    <property type="evidence" value="ECO:0007669"/>
    <property type="project" value="UniProtKB-KW"/>
</dbReference>
<evidence type="ECO:0000313" key="2">
    <source>
        <dbReference type="EMBL" id="KAF7817417.1"/>
    </source>
</evidence>
<keyword evidence="3" id="KW-1185">Reference proteome</keyword>
<name>A0A834WCG4_9FABA</name>
<dbReference type="GO" id="GO:0032259">
    <property type="term" value="P:methylation"/>
    <property type="evidence" value="ECO:0007669"/>
    <property type="project" value="UniProtKB-KW"/>
</dbReference>
<dbReference type="EMBL" id="JAAIUW010000009">
    <property type="protein sequence ID" value="KAF7817417.1"/>
    <property type="molecule type" value="Genomic_DNA"/>
</dbReference>
<proteinExistence type="predicted"/>
<feature type="signal peptide" evidence="1">
    <location>
        <begin position="1"/>
        <end position="19"/>
    </location>
</feature>
<reference evidence="2" key="1">
    <citation type="submission" date="2020-09" db="EMBL/GenBank/DDBJ databases">
        <title>Genome-Enabled Discovery of Anthraquinone Biosynthesis in Senna tora.</title>
        <authorList>
            <person name="Kang S.-H."/>
            <person name="Pandey R.P."/>
            <person name="Lee C.-M."/>
            <person name="Sim J.-S."/>
            <person name="Jeong J.-T."/>
            <person name="Choi B.-S."/>
            <person name="Jung M."/>
            <person name="Ginzburg D."/>
            <person name="Zhao K."/>
            <person name="Won S.Y."/>
            <person name="Oh T.-J."/>
            <person name="Yu Y."/>
            <person name="Kim N.-H."/>
            <person name="Lee O.R."/>
            <person name="Lee T.-H."/>
            <person name="Bashyal P."/>
            <person name="Kim T.-S."/>
            <person name="Lee W.-H."/>
            <person name="Kawkins C."/>
            <person name="Kim C.-K."/>
            <person name="Kim J.S."/>
            <person name="Ahn B.O."/>
            <person name="Rhee S.Y."/>
            <person name="Sohng J.K."/>
        </authorList>
    </citation>
    <scope>NUCLEOTIDE SEQUENCE</scope>
    <source>
        <tissue evidence="2">Leaf</tissue>
    </source>
</reference>
<evidence type="ECO:0000313" key="3">
    <source>
        <dbReference type="Proteomes" id="UP000634136"/>
    </source>
</evidence>